<name>A0A3M7Q250_BRAPC</name>
<proteinExistence type="predicted"/>
<dbReference type="Proteomes" id="UP000276133">
    <property type="component" value="Unassembled WGS sequence"/>
</dbReference>
<dbReference type="EMBL" id="REGN01007884">
    <property type="protein sequence ID" value="RNA05031.1"/>
    <property type="molecule type" value="Genomic_DNA"/>
</dbReference>
<reference evidence="1 2" key="1">
    <citation type="journal article" date="2018" name="Sci. Rep.">
        <title>Genomic signatures of local adaptation to the degree of environmental predictability in rotifers.</title>
        <authorList>
            <person name="Franch-Gras L."/>
            <person name="Hahn C."/>
            <person name="Garcia-Roger E.M."/>
            <person name="Carmona M.J."/>
            <person name="Serra M."/>
            <person name="Gomez A."/>
        </authorList>
    </citation>
    <scope>NUCLEOTIDE SEQUENCE [LARGE SCALE GENOMIC DNA]</scope>
    <source>
        <strain evidence="1">HYR1</strain>
    </source>
</reference>
<organism evidence="1 2">
    <name type="scientific">Brachionus plicatilis</name>
    <name type="common">Marine rotifer</name>
    <name type="synonym">Brachionus muelleri</name>
    <dbReference type="NCBI Taxonomy" id="10195"/>
    <lineage>
        <taxon>Eukaryota</taxon>
        <taxon>Metazoa</taxon>
        <taxon>Spiralia</taxon>
        <taxon>Gnathifera</taxon>
        <taxon>Rotifera</taxon>
        <taxon>Eurotatoria</taxon>
        <taxon>Monogononta</taxon>
        <taxon>Pseudotrocha</taxon>
        <taxon>Ploima</taxon>
        <taxon>Brachionidae</taxon>
        <taxon>Brachionus</taxon>
    </lineage>
</organism>
<protein>
    <submittedName>
        <fullName evidence="1">Uncharacterized protein</fullName>
    </submittedName>
</protein>
<dbReference type="AlphaFoldDB" id="A0A3M7Q250"/>
<gene>
    <name evidence="1" type="ORF">BpHYR1_008277</name>
</gene>
<sequence>MVHYQINIKLIFLSLKFNKKEYFKILNMKINLTLHVKRSTKSNTSRDYLKRNTKIKEIEHKSQKLMTFFEIYLSKSIGTKEIELCFDCAKIIFPFKSKLPGSTLCASPAY</sequence>
<accession>A0A3M7Q250</accession>
<comment type="caution">
    <text evidence="1">The sequence shown here is derived from an EMBL/GenBank/DDBJ whole genome shotgun (WGS) entry which is preliminary data.</text>
</comment>
<evidence type="ECO:0000313" key="1">
    <source>
        <dbReference type="EMBL" id="RNA05031.1"/>
    </source>
</evidence>
<evidence type="ECO:0000313" key="2">
    <source>
        <dbReference type="Proteomes" id="UP000276133"/>
    </source>
</evidence>
<keyword evidence="2" id="KW-1185">Reference proteome</keyword>